<organism evidence="8 9">
    <name type="scientific">Cerrena zonata</name>
    <dbReference type="NCBI Taxonomy" id="2478898"/>
    <lineage>
        <taxon>Eukaryota</taxon>
        <taxon>Fungi</taxon>
        <taxon>Dikarya</taxon>
        <taxon>Basidiomycota</taxon>
        <taxon>Agaricomycotina</taxon>
        <taxon>Agaricomycetes</taxon>
        <taxon>Polyporales</taxon>
        <taxon>Cerrenaceae</taxon>
        <taxon>Cerrena</taxon>
    </lineage>
</organism>
<evidence type="ECO:0000256" key="1">
    <source>
        <dbReference type="ARBA" id="ARBA00004604"/>
    </source>
</evidence>
<dbReference type="InterPro" id="IPR055347">
    <property type="entry name" value="UTP6_N"/>
</dbReference>
<comment type="caution">
    <text evidence="8">The sequence shown here is derived from an EMBL/GenBank/DDBJ whole genome shotgun (WGS) entry which is preliminary data.</text>
</comment>
<feature type="compositionally biased region" description="Basic and acidic residues" evidence="6">
    <location>
        <begin position="206"/>
        <end position="227"/>
    </location>
</feature>
<reference evidence="8 9" key="1">
    <citation type="submission" date="2022-09" db="EMBL/GenBank/DDBJ databases">
        <authorList>
            <person name="Palmer J.M."/>
        </authorList>
    </citation>
    <scope>NUCLEOTIDE SEQUENCE [LARGE SCALE GENOMIC DNA]</scope>
    <source>
        <strain evidence="8 9">DSM 7382</strain>
    </source>
</reference>
<dbReference type="PANTHER" id="PTHR23271">
    <property type="entry name" value="HEPATOCELLULAR CARCINOMA-ASSOCIATED ANTIGEN 66"/>
    <property type="match status" value="1"/>
</dbReference>
<evidence type="ECO:0000259" key="7">
    <source>
        <dbReference type="Pfam" id="PF08640"/>
    </source>
</evidence>
<evidence type="ECO:0000256" key="2">
    <source>
        <dbReference type="ARBA" id="ARBA00010734"/>
    </source>
</evidence>
<feature type="region of interest" description="Disordered" evidence="6">
    <location>
        <begin position="470"/>
        <end position="495"/>
    </location>
</feature>
<dbReference type="InterPro" id="IPR013949">
    <property type="entry name" value="Utp6"/>
</dbReference>
<name>A0AAW0GU70_9APHY</name>
<dbReference type="PANTHER" id="PTHR23271:SF1">
    <property type="entry name" value="U3 SMALL NUCLEOLAR RNA-ASSOCIATED PROTEIN 6 HOMOLOG"/>
    <property type="match status" value="1"/>
</dbReference>
<feature type="domain" description="U3 small nucleolar RNA-associated protein 6 N-terminal" evidence="7">
    <location>
        <begin position="9"/>
        <end position="91"/>
    </location>
</feature>
<feature type="compositionally biased region" description="Basic and acidic residues" evidence="6">
    <location>
        <begin position="483"/>
        <end position="495"/>
    </location>
</feature>
<feature type="compositionally biased region" description="Acidic residues" evidence="6">
    <location>
        <begin position="228"/>
        <end position="237"/>
    </location>
</feature>
<dbReference type="InterPro" id="IPR011990">
    <property type="entry name" value="TPR-like_helical_dom_sf"/>
</dbReference>
<dbReference type="EMBL" id="JASBNA010000004">
    <property type="protein sequence ID" value="KAK7692964.1"/>
    <property type="molecule type" value="Genomic_DNA"/>
</dbReference>
<dbReference type="SUPFAM" id="SSF48452">
    <property type="entry name" value="TPR-like"/>
    <property type="match status" value="1"/>
</dbReference>
<accession>A0AAW0GU70</accession>
<dbReference type="Pfam" id="PF08640">
    <property type="entry name" value="U3_assoc_6"/>
    <property type="match status" value="1"/>
</dbReference>
<dbReference type="GO" id="GO:0034388">
    <property type="term" value="C:Pwp2p-containing subcomplex of 90S preribosome"/>
    <property type="evidence" value="ECO:0007669"/>
    <property type="project" value="TreeGrafter"/>
</dbReference>
<dbReference type="AlphaFoldDB" id="A0AAW0GU70"/>
<gene>
    <name evidence="8" type="ORF">QCA50_004605</name>
</gene>
<keyword evidence="4" id="KW-0677">Repeat</keyword>
<feature type="region of interest" description="Disordered" evidence="6">
    <location>
        <begin position="206"/>
        <end position="238"/>
    </location>
</feature>
<dbReference type="SMART" id="SM00386">
    <property type="entry name" value="HAT"/>
    <property type="match status" value="4"/>
</dbReference>
<proteinExistence type="inferred from homology"/>
<evidence type="ECO:0000256" key="6">
    <source>
        <dbReference type="SAM" id="MobiDB-lite"/>
    </source>
</evidence>
<dbReference type="Proteomes" id="UP001385951">
    <property type="component" value="Unassembled WGS sequence"/>
</dbReference>
<dbReference type="GO" id="GO:0032040">
    <property type="term" value="C:small-subunit processome"/>
    <property type="evidence" value="ECO:0007669"/>
    <property type="project" value="TreeGrafter"/>
</dbReference>
<dbReference type="GO" id="GO:0000462">
    <property type="term" value="P:maturation of SSU-rRNA from tricistronic rRNA transcript (SSU-rRNA, 5.8S rRNA, LSU-rRNA)"/>
    <property type="evidence" value="ECO:0007669"/>
    <property type="project" value="InterPro"/>
</dbReference>
<dbReference type="Gene3D" id="1.25.40.10">
    <property type="entry name" value="Tetratricopeptide repeat domain"/>
    <property type="match status" value="1"/>
</dbReference>
<evidence type="ECO:0000256" key="4">
    <source>
        <dbReference type="ARBA" id="ARBA00022737"/>
    </source>
</evidence>
<dbReference type="GO" id="GO:0030515">
    <property type="term" value="F:snoRNA binding"/>
    <property type="evidence" value="ECO:0007669"/>
    <property type="project" value="InterPro"/>
</dbReference>
<protein>
    <recommendedName>
        <fullName evidence="7">U3 small nucleolar RNA-associated protein 6 N-terminal domain-containing protein</fullName>
    </recommendedName>
</protein>
<evidence type="ECO:0000256" key="3">
    <source>
        <dbReference type="ARBA" id="ARBA00022552"/>
    </source>
</evidence>
<evidence type="ECO:0000313" key="8">
    <source>
        <dbReference type="EMBL" id="KAK7692964.1"/>
    </source>
</evidence>
<keyword evidence="3" id="KW-0698">rRNA processing</keyword>
<dbReference type="InterPro" id="IPR003107">
    <property type="entry name" value="HAT"/>
</dbReference>
<keyword evidence="9" id="KW-1185">Reference proteome</keyword>
<evidence type="ECO:0000313" key="9">
    <source>
        <dbReference type="Proteomes" id="UP001385951"/>
    </source>
</evidence>
<sequence length="717" mass="80991">MERVQFQQEQMLAELKDLVQKGLFTQKEIKQIMKKRTAFETALVRRVAKKNDFLRYATYEMGLEALRRKRAERIKIPKGPPTISDYALVRRQFQIFERALKKFKSDTGLWIQYIQIAKKEGARSLVGRITARALQLFPNIPAFYILAASHELEHLSPSAARSLLQRGIRLNAESVEMWREYVKMELGFVESMRRRWNVLGINLDDKGKGKERQRDSLENDDVERMEVEAAEPEGDESEAARREILGGAIVKSVISSAAKALPKPELFISLHDVVSTYPSPQSLRSSLLDHLHTLLQTTLPHNAQAIKLTATRFLTADIEGAQLIDQLKKANEMLSNTIRDVISSGRTQTRDEREQLHSFAEVYAEFIDKWCRTELDPTLQAYLLGSLHSLIQHTIDSTIPLSPLLSTHLTLLTLFSGKRVQADLNDIDIPLLPSSSKILKLARKYTTLPSTRNGSRLWLARLETEKALLIPSSENSPGGENGDGAKRASGTREVEKTWKEARQNVSGEGVIDVLMWGVNAAATSENENLVQRQKQLLETLLTESLRMQDSPSWRTVHEKLLQYHTSLVIDSTVSKLTSEAVVQKNLLKYIQRIMLSYIPTSHVWESVFNKIASSISGSESNPILTSVTFYPVLRLVYTHWSSLDVSSSGLTYATWLLQNDRAKESVEIIKNTLQALEGGDKADLETRWKDVINKSSTVASDVEEEDVRMIVDGEGSL</sequence>
<evidence type="ECO:0000256" key="5">
    <source>
        <dbReference type="ARBA" id="ARBA00023242"/>
    </source>
</evidence>
<comment type="subcellular location">
    <subcellularLocation>
        <location evidence="1">Nucleus</location>
        <location evidence="1">Nucleolus</location>
    </subcellularLocation>
</comment>
<keyword evidence="5" id="KW-0539">Nucleus</keyword>
<comment type="similarity">
    <text evidence="2">Belongs to the UTP6 family.</text>
</comment>